<keyword evidence="2" id="KW-1185">Reference proteome</keyword>
<organism evidence="1 2">
    <name type="scientific">Xanthomarina gelatinilytica</name>
    <dbReference type="NCBI Taxonomy" id="1137281"/>
    <lineage>
        <taxon>Bacteria</taxon>
        <taxon>Pseudomonadati</taxon>
        <taxon>Bacteroidota</taxon>
        <taxon>Flavobacteriia</taxon>
        <taxon>Flavobacteriales</taxon>
        <taxon>Flavobacteriaceae</taxon>
        <taxon>Xanthomarina</taxon>
    </lineage>
</organism>
<gene>
    <name evidence="1" type="ORF">D778_02701</name>
</gene>
<proteinExistence type="predicted"/>
<protein>
    <submittedName>
        <fullName evidence="1">Uncharacterized protein</fullName>
    </submittedName>
</protein>
<name>M7MJW7_9FLAO</name>
<evidence type="ECO:0000313" key="1">
    <source>
        <dbReference type="EMBL" id="EMQ95180.1"/>
    </source>
</evidence>
<dbReference type="AlphaFoldDB" id="M7MJW7"/>
<dbReference type="EMBL" id="ANLA01000009">
    <property type="protein sequence ID" value="EMQ95180.1"/>
    <property type="molecule type" value="Genomic_DNA"/>
</dbReference>
<accession>M7MJW7</accession>
<sequence>MVNKLSKDNWIEFIEPNFICMIKPNTLDQFYSFQWAINNEFGMVGIADVDMNVDGAFSCTLQKPKKP</sequence>
<dbReference type="Proteomes" id="UP000012024">
    <property type="component" value="Unassembled WGS sequence"/>
</dbReference>
<evidence type="ECO:0000313" key="2">
    <source>
        <dbReference type="Proteomes" id="UP000012024"/>
    </source>
</evidence>
<comment type="caution">
    <text evidence="1">The sequence shown here is derived from an EMBL/GenBank/DDBJ whole genome shotgun (WGS) entry which is preliminary data.</text>
</comment>
<reference evidence="1 2" key="1">
    <citation type="submission" date="2012-12" db="EMBL/GenBank/DDBJ databases">
        <title>Genome assembly of Formosa sp. AK20.</title>
        <authorList>
            <person name="Kumar R."/>
            <person name="Khatri I."/>
            <person name="Vaidya B."/>
            <person name="Subramanian S."/>
            <person name="Pinnaka A."/>
        </authorList>
    </citation>
    <scope>NUCLEOTIDE SEQUENCE [LARGE SCALE GENOMIC DNA]</scope>
    <source>
        <strain evidence="1 2">AK20</strain>
    </source>
</reference>